<reference evidence="3 4" key="1">
    <citation type="submission" date="2019-03" db="EMBL/GenBank/DDBJ databases">
        <title>Genomic Encyclopedia of Type Strains, Phase IV (KMG-IV): sequencing the most valuable type-strain genomes for metagenomic binning, comparative biology and taxonomic classification.</title>
        <authorList>
            <person name="Goeker M."/>
        </authorList>
    </citation>
    <scope>NUCLEOTIDE SEQUENCE [LARGE SCALE GENOMIC DNA]</scope>
    <source>
        <strain evidence="3 4">DSM 21667</strain>
    </source>
</reference>
<evidence type="ECO:0000313" key="3">
    <source>
        <dbReference type="EMBL" id="TDR45921.1"/>
    </source>
</evidence>
<organism evidence="3 4">
    <name type="scientific">Tahibacter aquaticus</name>
    <dbReference type="NCBI Taxonomy" id="520092"/>
    <lineage>
        <taxon>Bacteria</taxon>
        <taxon>Pseudomonadati</taxon>
        <taxon>Pseudomonadota</taxon>
        <taxon>Gammaproteobacteria</taxon>
        <taxon>Lysobacterales</taxon>
        <taxon>Rhodanobacteraceae</taxon>
        <taxon>Tahibacter</taxon>
    </lineage>
</organism>
<dbReference type="OrthoDB" id="6652544at2"/>
<keyword evidence="2" id="KW-0732">Signal</keyword>
<gene>
    <name evidence="3" type="ORF">DFR29_104357</name>
</gene>
<protein>
    <submittedName>
        <fullName evidence="3">Outer membrane usher protein FimD/PapC</fullName>
    </submittedName>
</protein>
<keyword evidence="4" id="KW-1185">Reference proteome</keyword>
<feature type="region of interest" description="Disordered" evidence="1">
    <location>
        <begin position="32"/>
        <end position="57"/>
    </location>
</feature>
<accession>A0A4R6Z2V1</accession>
<dbReference type="EMBL" id="SNZH01000004">
    <property type="protein sequence ID" value="TDR45921.1"/>
    <property type="molecule type" value="Genomic_DNA"/>
</dbReference>
<proteinExistence type="predicted"/>
<dbReference type="AlphaFoldDB" id="A0A4R6Z2V1"/>
<evidence type="ECO:0000313" key="4">
    <source>
        <dbReference type="Proteomes" id="UP000295293"/>
    </source>
</evidence>
<feature type="chain" id="PRO_5020364906" evidence="2">
    <location>
        <begin position="32"/>
        <end position="870"/>
    </location>
</feature>
<feature type="signal peptide" evidence="2">
    <location>
        <begin position="1"/>
        <end position="31"/>
    </location>
</feature>
<comment type="caution">
    <text evidence="3">The sequence shown here is derived from an EMBL/GenBank/DDBJ whole genome shotgun (WGS) entry which is preliminary data.</text>
</comment>
<evidence type="ECO:0000256" key="1">
    <source>
        <dbReference type="SAM" id="MobiDB-lite"/>
    </source>
</evidence>
<evidence type="ECO:0000256" key="2">
    <source>
        <dbReference type="SAM" id="SignalP"/>
    </source>
</evidence>
<dbReference type="Proteomes" id="UP000295293">
    <property type="component" value="Unassembled WGS sequence"/>
</dbReference>
<dbReference type="RefSeq" id="WP_133818277.1">
    <property type="nucleotide sequence ID" value="NZ_SNZH01000004.1"/>
</dbReference>
<sequence>MANPPVPARKLQHGAWLCAGFSMALAGAAIAAPSPAPGPSPEASGPDFPFVRSTDGRSSSSALLVGLLVNGVDRGREIAVLGGELDGETKVAIGMLCDVLGLHAQRGEDAWRISTPIGDAVIARAQIVRIGEIDYAPLAASGEALGLDIQFDRNEFALRARGAWLDQLDGSAGAAPVTEDLPIDVPAPRANLSAWRSELITRHVAGSTDTTTLTELGGALGSGNWHLRYFDDLQGQRRLDEWGWLIDRGRSRWFIGQQQVTLSSLLPGLSLTGAQWANTNRPDVAYGDGVIGNEVIASRIATGRQIQGDGPPGGIAELRANGAVVARTIVRLDGHYRFPEISGIPSDAMLEIALYRPASNDVPVRVEQVTLRASDDLLAAGTYVLHAGAGTQENPLDSADLEKGEAGFARVRAGINRRLSVDATVLRANEQDYASAGIALNLGRAGVWSGHLAQSNGAGAAELLGEGGRGAVFWTASLREFQSDYFADNSPARRDNQIEAGWQRPRLRLSLIARDFQDPVLGDRRYLKPALAAQPLERLWLSARPDYLGNYSYAATWQPFARTRLGASRYAQRKQIDWQQQLTPRFDLTTAVVDDDNYGQRQSVVLYRRPPERYGWWWGAGALHSRGRYGALFDAGSELRPGLNLRLQYQNDPLYAGAGIDSKVISLQLTADFAVTPSGLTRGAFNPEQRRVGAIAAHIDAKKLPAGVSAATLEGVGVLVDGQVRGELDKDGRALIYRLAPGVHRVALDMENLPIDLNPADATRNVEVRAGSTTPLEFTLSVQLGCAGFAGIEAAGWRVVAVDAQGTEAAASAVNSIGYYRLDALKAGTYELRLIDASGSIAARRPLALDTAFKFQQDLTRPRTTPEPSP</sequence>
<name>A0A4R6Z2V1_9GAMM</name>